<keyword evidence="5 13" id="KW-0432">Leucine biosynthesis</keyword>
<evidence type="ECO:0000256" key="11">
    <source>
        <dbReference type="ARBA" id="ARBA00023239"/>
    </source>
</evidence>
<dbReference type="GO" id="GO:0003861">
    <property type="term" value="F:3-isopropylmalate dehydratase activity"/>
    <property type="evidence" value="ECO:0007669"/>
    <property type="project" value="UniProtKB-UniRule"/>
</dbReference>
<dbReference type="Pfam" id="PF00330">
    <property type="entry name" value="Aconitase"/>
    <property type="match status" value="1"/>
</dbReference>
<comment type="subunit">
    <text evidence="4 13">Heterodimer of LeuC and LeuD.</text>
</comment>
<keyword evidence="10 13" id="KW-0411">Iron-sulfur</keyword>
<dbReference type="Gene3D" id="3.30.499.10">
    <property type="entry name" value="Aconitase, domain 3"/>
    <property type="match status" value="2"/>
</dbReference>
<dbReference type="UniPathway" id="UPA00048">
    <property type="reaction ID" value="UER00071"/>
</dbReference>
<evidence type="ECO:0000256" key="7">
    <source>
        <dbReference type="ARBA" id="ARBA00022605"/>
    </source>
</evidence>
<evidence type="ECO:0000256" key="5">
    <source>
        <dbReference type="ARBA" id="ARBA00022430"/>
    </source>
</evidence>
<dbReference type="FunFam" id="3.30.499.10:FF:000007">
    <property type="entry name" value="3-isopropylmalate dehydratase large subunit"/>
    <property type="match status" value="1"/>
</dbReference>
<dbReference type="PROSITE" id="PS01244">
    <property type="entry name" value="ACONITASE_2"/>
    <property type="match status" value="1"/>
</dbReference>
<dbReference type="Proteomes" id="UP000311469">
    <property type="component" value="Chromosome cSF2"/>
</dbReference>
<sequence length="464" mass="49427">MSVPRTLYQKIWDAHAVVPLNDAEWLLFIDRHLVNEVTSPQAFEGLAAAGRAVRRPDLTMAVADHNVPTEARDRPIEDPDSRRQVEALERNVERFGIPYVPLLSRMQGIVHVVGPELGLTLPGLTIVCGDSHTATHGAFGALAFGIGTSEAEHVLATQTLIQKPSKNMLVRVYGSLGTGVTAKDLVLRIIGEIGTAGGTGHVIEYTGEAIEALDMAGRMTVCNMSIEAGARAGLIAPDEKTFAYLRGRKFAPQGADFDAAVPGWLALRSDEGATYDRVVELDAATVEPMVTWGTNPEAVTTIAGRVPDRIDAGAEALGRMVDYMGLAPGQPLRDLPIDVAFIGSCTNARIEDLRAAAAIAKGRQVAQGVRALVVPGSGMVKAQAEDEGIDRIFMDAGFEWREAGCSMCLGMNPDKLLPGQRCASTSNRNFEGRQGQGGRTHLMSPAMVAAAAIAGRIVDAREFA</sequence>
<dbReference type="EC" id="4.2.1.33" evidence="13"/>
<dbReference type="InterPro" id="IPR033941">
    <property type="entry name" value="IPMI_cat"/>
</dbReference>
<dbReference type="InterPro" id="IPR018136">
    <property type="entry name" value="Aconitase_4Fe-4S_BS"/>
</dbReference>
<evidence type="ECO:0000313" key="16">
    <source>
        <dbReference type="Proteomes" id="UP000311469"/>
    </source>
</evidence>
<dbReference type="CDD" id="cd01583">
    <property type="entry name" value="IPMI"/>
    <property type="match status" value="1"/>
</dbReference>
<comment type="pathway">
    <text evidence="3 13">Amino-acid biosynthesis; L-leucine biosynthesis; L-leucine from 3-methyl-2-oxobutanoate: step 2/4.</text>
</comment>
<evidence type="ECO:0000256" key="13">
    <source>
        <dbReference type="HAMAP-Rule" id="MF_01026"/>
    </source>
</evidence>
<feature type="binding site" evidence="13">
    <location>
        <position position="405"/>
    </location>
    <ligand>
        <name>[4Fe-4S] cluster</name>
        <dbReference type="ChEBI" id="CHEBI:49883"/>
    </ligand>
</feature>
<evidence type="ECO:0000313" key="15">
    <source>
        <dbReference type="EMBL" id="QDC39606.1"/>
    </source>
</evidence>
<dbReference type="InterPro" id="IPR036008">
    <property type="entry name" value="Aconitase_4Fe-4S_dom"/>
</dbReference>
<comment type="cofactor">
    <cofactor evidence="13">
        <name>[4Fe-4S] cluster</name>
        <dbReference type="ChEBI" id="CHEBI:49883"/>
    </cofactor>
    <text evidence="13">Binds 1 [4Fe-4S] cluster per subunit.</text>
</comment>
<dbReference type="PRINTS" id="PR00415">
    <property type="entry name" value="ACONITASE"/>
</dbReference>
<evidence type="ECO:0000256" key="9">
    <source>
        <dbReference type="ARBA" id="ARBA00023004"/>
    </source>
</evidence>
<name>A0A5B8CLQ3_SPHSA</name>
<gene>
    <name evidence="13 15" type="primary">leuC</name>
    <name evidence="15" type="ORF">FIL70_20655</name>
</gene>
<dbReference type="GO" id="GO:0051539">
    <property type="term" value="F:4 iron, 4 sulfur cluster binding"/>
    <property type="evidence" value="ECO:0007669"/>
    <property type="project" value="UniProtKB-KW"/>
</dbReference>
<keyword evidence="7 13" id="KW-0028">Amino-acid biosynthesis</keyword>
<dbReference type="InterPro" id="IPR050067">
    <property type="entry name" value="IPM_dehydratase_rel_enz"/>
</dbReference>
<keyword evidence="12 13" id="KW-0100">Branched-chain amino acid biosynthesis</keyword>
<feature type="binding site" evidence="13">
    <location>
        <position position="408"/>
    </location>
    <ligand>
        <name>[4Fe-4S] cluster</name>
        <dbReference type="ChEBI" id="CHEBI:49883"/>
    </ligand>
</feature>
<dbReference type="NCBIfam" id="NF009116">
    <property type="entry name" value="PRK12466.1"/>
    <property type="match status" value="1"/>
</dbReference>
<dbReference type="PANTHER" id="PTHR43822">
    <property type="entry name" value="HOMOACONITASE, MITOCHONDRIAL-RELATED"/>
    <property type="match status" value="1"/>
</dbReference>
<evidence type="ECO:0000256" key="8">
    <source>
        <dbReference type="ARBA" id="ARBA00022723"/>
    </source>
</evidence>
<accession>A0A5B8CLQ3</accession>
<comment type="function">
    <text evidence="2 13">Catalyzes the isomerization between 2-isopropylmalate and 3-isopropylmalate, via the formation of 2-isopropylmaleate.</text>
</comment>
<dbReference type="RefSeq" id="WP_140043199.1">
    <property type="nucleotide sequence ID" value="NZ_CP041017.1"/>
</dbReference>
<keyword evidence="9 13" id="KW-0408">Iron</keyword>
<keyword evidence="8 13" id="KW-0479">Metal-binding</keyword>
<dbReference type="PROSITE" id="PS00450">
    <property type="entry name" value="ACONITASE_1"/>
    <property type="match status" value="1"/>
</dbReference>
<feature type="domain" description="Aconitase/3-isopropylmalate dehydratase large subunit alpha/beta/alpha" evidence="14">
    <location>
        <begin position="9"/>
        <end position="455"/>
    </location>
</feature>
<dbReference type="AlphaFoldDB" id="A0A5B8CLQ3"/>
<keyword evidence="11 13" id="KW-0456">Lyase</keyword>
<comment type="catalytic activity">
    <reaction evidence="1 13">
        <text>(2R,3S)-3-isopropylmalate = (2S)-2-isopropylmalate</text>
        <dbReference type="Rhea" id="RHEA:32287"/>
        <dbReference type="ChEBI" id="CHEBI:1178"/>
        <dbReference type="ChEBI" id="CHEBI:35121"/>
        <dbReference type="EC" id="4.2.1.33"/>
    </reaction>
</comment>
<dbReference type="EMBL" id="CP041017">
    <property type="protein sequence ID" value="QDC39606.1"/>
    <property type="molecule type" value="Genomic_DNA"/>
</dbReference>
<organism evidence="15 16">
    <name type="scientific">Sphingobium fuliginis ATCC 27551</name>
    <dbReference type="NCBI Taxonomy" id="1208342"/>
    <lineage>
        <taxon>Bacteria</taxon>
        <taxon>Pseudomonadati</taxon>
        <taxon>Pseudomonadota</taxon>
        <taxon>Alphaproteobacteria</taxon>
        <taxon>Sphingomonadales</taxon>
        <taxon>Sphingomonadaceae</taxon>
        <taxon>Sphingobium</taxon>
    </lineage>
</organism>
<dbReference type="InterPro" id="IPR004430">
    <property type="entry name" value="3-IsopropMal_deHydase_lsu"/>
</dbReference>
<keyword evidence="6 13" id="KW-0004">4Fe-4S</keyword>
<dbReference type="NCBIfam" id="NF004016">
    <property type="entry name" value="PRK05478.1"/>
    <property type="match status" value="1"/>
</dbReference>
<dbReference type="SUPFAM" id="SSF53732">
    <property type="entry name" value="Aconitase iron-sulfur domain"/>
    <property type="match status" value="1"/>
</dbReference>
<dbReference type="HAMAP" id="MF_01026">
    <property type="entry name" value="LeuC_type1"/>
    <property type="match status" value="1"/>
</dbReference>
<dbReference type="GO" id="GO:0046872">
    <property type="term" value="F:metal ion binding"/>
    <property type="evidence" value="ECO:0007669"/>
    <property type="project" value="UniProtKB-KW"/>
</dbReference>
<evidence type="ECO:0000256" key="1">
    <source>
        <dbReference type="ARBA" id="ARBA00000491"/>
    </source>
</evidence>
<dbReference type="InterPro" id="IPR001030">
    <property type="entry name" value="Acoase/IPM_deHydtase_lsu_aba"/>
</dbReference>
<dbReference type="GO" id="GO:0009098">
    <property type="term" value="P:L-leucine biosynthetic process"/>
    <property type="evidence" value="ECO:0007669"/>
    <property type="project" value="UniProtKB-UniRule"/>
</dbReference>
<evidence type="ECO:0000256" key="10">
    <source>
        <dbReference type="ARBA" id="ARBA00023014"/>
    </source>
</evidence>
<evidence type="ECO:0000256" key="12">
    <source>
        <dbReference type="ARBA" id="ARBA00023304"/>
    </source>
</evidence>
<dbReference type="PANTHER" id="PTHR43822:SF9">
    <property type="entry name" value="3-ISOPROPYLMALATE DEHYDRATASE"/>
    <property type="match status" value="1"/>
</dbReference>
<proteinExistence type="inferred from homology"/>
<evidence type="ECO:0000256" key="6">
    <source>
        <dbReference type="ARBA" id="ARBA00022485"/>
    </source>
</evidence>
<dbReference type="KEGG" id="sufl:FIL70_20655"/>
<evidence type="ECO:0000259" key="14">
    <source>
        <dbReference type="Pfam" id="PF00330"/>
    </source>
</evidence>
<dbReference type="NCBIfam" id="TIGR00170">
    <property type="entry name" value="leuC"/>
    <property type="match status" value="1"/>
</dbReference>
<protein>
    <recommendedName>
        <fullName evidence="13">3-isopropylmalate dehydratase large subunit</fullName>
        <ecNumber evidence="13">4.2.1.33</ecNumber>
    </recommendedName>
    <alternativeName>
        <fullName evidence="13">Alpha-IPM isomerase</fullName>
        <shortName evidence="13">IPMI</shortName>
    </alternativeName>
    <alternativeName>
        <fullName evidence="13">Isopropylmalate isomerase</fullName>
    </alternativeName>
</protein>
<evidence type="ECO:0000256" key="3">
    <source>
        <dbReference type="ARBA" id="ARBA00004729"/>
    </source>
</evidence>
<evidence type="ECO:0000256" key="4">
    <source>
        <dbReference type="ARBA" id="ARBA00011271"/>
    </source>
</evidence>
<feature type="binding site" evidence="13">
    <location>
        <position position="345"/>
    </location>
    <ligand>
        <name>[4Fe-4S] cluster</name>
        <dbReference type="ChEBI" id="CHEBI:49883"/>
    </ligand>
</feature>
<comment type="similarity">
    <text evidence="13">Belongs to the aconitase/IPM isomerase family. LeuC type 1 subfamily.</text>
</comment>
<reference evidence="15 16" key="1">
    <citation type="submission" date="2019-06" db="EMBL/GenBank/DDBJ databases">
        <title>Genome organization and adaptive potential of archetypical organophosphate degarding Sphingobium fuliginis ATCC 27551.</title>
        <authorList>
            <person name="Sarwar A."/>
            <person name="Parthasarathy S."/>
            <person name="Singh C."/>
            <person name="Siddavattam D."/>
        </authorList>
    </citation>
    <scope>NUCLEOTIDE SEQUENCE [LARGE SCALE GENOMIC DNA]</scope>
    <source>
        <strain evidence="15 16">ATCC 27551</strain>
    </source>
</reference>
<evidence type="ECO:0000256" key="2">
    <source>
        <dbReference type="ARBA" id="ARBA00002695"/>
    </source>
</evidence>
<dbReference type="InterPro" id="IPR015931">
    <property type="entry name" value="Acnase/IPM_dHydase_lsu_aba_1/3"/>
</dbReference>